<dbReference type="Proteomes" id="UP001328107">
    <property type="component" value="Unassembled WGS sequence"/>
</dbReference>
<dbReference type="GO" id="GO:0016020">
    <property type="term" value="C:membrane"/>
    <property type="evidence" value="ECO:0007669"/>
    <property type="project" value="UniProtKB-SubCell"/>
</dbReference>
<keyword evidence="6" id="KW-0472">Membrane</keyword>
<keyword evidence="3" id="KW-0812">Transmembrane</keyword>
<sequence>EDLGIGRCLANMGIFPHPTINEKGQQRFNGYHPNKTLGGWKHQKQWIHDPLITGFDGIARDLISFHHLSPTEMKLFDVLLYRITVN</sequence>
<evidence type="ECO:0000256" key="1">
    <source>
        <dbReference type="ARBA" id="ARBA00004606"/>
    </source>
</evidence>
<evidence type="ECO:0008006" key="9">
    <source>
        <dbReference type="Google" id="ProtNLM"/>
    </source>
</evidence>
<evidence type="ECO:0000256" key="3">
    <source>
        <dbReference type="ARBA" id="ARBA00022692"/>
    </source>
</evidence>
<accession>A0AAN5DIJ7</accession>
<keyword evidence="5" id="KW-1133">Transmembrane helix</keyword>
<proteinExistence type="inferred from homology"/>
<name>A0AAN5DIJ7_9BILA</name>
<evidence type="ECO:0000256" key="4">
    <source>
        <dbReference type="ARBA" id="ARBA00022968"/>
    </source>
</evidence>
<comment type="subcellular location">
    <subcellularLocation>
        <location evidence="1">Membrane</location>
        <topology evidence="1">Single-pass type II membrane protein</topology>
    </subcellularLocation>
</comment>
<evidence type="ECO:0000256" key="2">
    <source>
        <dbReference type="ARBA" id="ARBA00006462"/>
    </source>
</evidence>
<feature type="non-terminal residue" evidence="7">
    <location>
        <position position="86"/>
    </location>
</feature>
<evidence type="ECO:0000256" key="6">
    <source>
        <dbReference type="ARBA" id="ARBA00023136"/>
    </source>
</evidence>
<feature type="non-terminal residue" evidence="7">
    <location>
        <position position="1"/>
    </location>
</feature>
<dbReference type="GO" id="GO:0016263">
    <property type="term" value="F:glycoprotein-N-acetylgalactosamine 3-beta-galactosyltransferase activity"/>
    <property type="evidence" value="ECO:0007669"/>
    <property type="project" value="TreeGrafter"/>
</dbReference>
<dbReference type="InterPro" id="IPR026050">
    <property type="entry name" value="C1GALT1/C1GALT1_chp1"/>
</dbReference>
<comment type="similarity">
    <text evidence="2">Belongs to the glycosyltransferase 31 family. Beta3-Gal-T subfamily.</text>
</comment>
<dbReference type="PANTHER" id="PTHR23033:SF12">
    <property type="entry name" value="GLYCOPROTEIN-N-ACETYLGALACTOSAMINE 3-BETA-GALACTOSYLTRANSFERASE 1-RELATED"/>
    <property type="match status" value="1"/>
</dbReference>
<dbReference type="AlphaFoldDB" id="A0AAN5DIJ7"/>
<evidence type="ECO:0000313" key="8">
    <source>
        <dbReference type="Proteomes" id="UP001328107"/>
    </source>
</evidence>
<comment type="caution">
    <text evidence="7">The sequence shown here is derived from an EMBL/GenBank/DDBJ whole genome shotgun (WGS) entry which is preliminary data.</text>
</comment>
<reference evidence="8" key="1">
    <citation type="submission" date="2022-10" db="EMBL/GenBank/DDBJ databases">
        <title>Genome assembly of Pristionchus species.</title>
        <authorList>
            <person name="Yoshida K."/>
            <person name="Sommer R.J."/>
        </authorList>
    </citation>
    <scope>NUCLEOTIDE SEQUENCE [LARGE SCALE GENOMIC DNA]</scope>
    <source>
        <strain evidence="8">RS5460</strain>
    </source>
</reference>
<evidence type="ECO:0000313" key="7">
    <source>
        <dbReference type="EMBL" id="GMR62784.1"/>
    </source>
</evidence>
<keyword evidence="8" id="KW-1185">Reference proteome</keyword>
<keyword evidence="4" id="KW-0735">Signal-anchor</keyword>
<organism evidence="7 8">
    <name type="scientific">Pristionchus mayeri</name>
    <dbReference type="NCBI Taxonomy" id="1317129"/>
    <lineage>
        <taxon>Eukaryota</taxon>
        <taxon>Metazoa</taxon>
        <taxon>Ecdysozoa</taxon>
        <taxon>Nematoda</taxon>
        <taxon>Chromadorea</taxon>
        <taxon>Rhabditida</taxon>
        <taxon>Rhabditina</taxon>
        <taxon>Diplogasteromorpha</taxon>
        <taxon>Diplogasteroidea</taxon>
        <taxon>Neodiplogasteridae</taxon>
        <taxon>Pristionchus</taxon>
    </lineage>
</organism>
<gene>
    <name evidence="7" type="ORF">PMAYCL1PPCAC_32979</name>
</gene>
<dbReference type="PANTHER" id="PTHR23033">
    <property type="entry name" value="BETA1,3-GALACTOSYLTRANSFERASE"/>
    <property type="match status" value="1"/>
</dbReference>
<evidence type="ECO:0000256" key="5">
    <source>
        <dbReference type="ARBA" id="ARBA00022989"/>
    </source>
</evidence>
<protein>
    <recommendedName>
        <fullName evidence="9">Hexosyltransferase</fullName>
    </recommendedName>
</protein>
<dbReference type="EMBL" id="BTRK01000006">
    <property type="protein sequence ID" value="GMR62784.1"/>
    <property type="molecule type" value="Genomic_DNA"/>
</dbReference>